<protein>
    <submittedName>
        <fullName evidence="3">Membrane protein</fullName>
    </submittedName>
</protein>
<organism evidence="3 4">
    <name type="scientific">Cognatilysobacter bugurensis</name>
    <dbReference type="NCBI Taxonomy" id="543356"/>
    <lineage>
        <taxon>Bacteria</taxon>
        <taxon>Pseudomonadati</taxon>
        <taxon>Pseudomonadota</taxon>
        <taxon>Gammaproteobacteria</taxon>
        <taxon>Lysobacterales</taxon>
        <taxon>Lysobacteraceae</taxon>
        <taxon>Cognatilysobacter</taxon>
    </lineage>
</organism>
<name>A0A918W618_9GAMM</name>
<feature type="transmembrane region" description="Helical" evidence="1">
    <location>
        <begin position="36"/>
        <end position="53"/>
    </location>
</feature>
<dbReference type="InterPro" id="IPR025403">
    <property type="entry name" value="TgpA-like_C"/>
</dbReference>
<keyword evidence="1" id="KW-0812">Transmembrane</keyword>
<dbReference type="Pfam" id="PF01841">
    <property type="entry name" value="Transglut_core"/>
    <property type="match status" value="1"/>
</dbReference>
<dbReference type="SUPFAM" id="SSF54001">
    <property type="entry name" value="Cysteine proteinases"/>
    <property type="match status" value="1"/>
</dbReference>
<feature type="transmembrane region" description="Helical" evidence="1">
    <location>
        <begin position="544"/>
        <end position="567"/>
    </location>
</feature>
<keyword evidence="1" id="KW-0472">Membrane</keyword>
<keyword evidence="1" id="KW-1133">Transmembrane helix</keyword>
<dbReference type="Pfam" id="PF13559">
    <property type="entry name" value="DUF4129"/>
    <property type="match status" value="1"/>
</dbReference>
<dbReference type="InterPro" id="IPR021878">
    <property type="entry name" value="TgpA_N"/>
</dbReference>
<reference evidence="3" key="1">
    <citation type="journal article" date="2014" name="Int. J. Syst. Evol. Microbiol.">
        <title>Complete genome sequence of Corynebacterium casei LMG S-19264T (=DSM 44701T), isolated from a smear-ripened cheese.</title>
        <authorList>
            <consortium name="US DOE Joint Genome Institute (JGI-PGF)"/>
            <person name="Walter F."/>
            <person name="Albersmeier A."/>
            <person name="Kalinowski J."/>
            <person name="Ruckert C."/>
        </authorList>
    </citation>
    <scope>NUCLEOTIDE SEQUENCE</scope>
    <source>
        <strain evidence="3">KCTC 23077</strain>
    </source>
</reference>
<gene>
    <name evidence="3" type="ORF">GCM10007067_02230</name>
</gene>
<proteinExistence type="predicted"/>
<dbReference type="InterPro" id="IPR002931">
    <property type="entry name" value="Transglutaminase-like"/>
</dbReference>
<dbReference type="EMBL" id="BMYD01000001">
    <property type="protein sequence ID" value="GHA69785.1"/>
    <property type="molecule type" value="Genomic_DNA"/>
</dbReference>
<sequence>MADVPARTALDPASRHAAVATGAVCLLPLLLHLPPTMGAALAATAAAVAALAWRRPVPQLVRVLLAVAAIAAVLSLSGFRLGRDTGSALLAAMIAIKPAETFALRDARSLVGFGLFAPFATFLLDQGPLALGLGLVAVLLALATLQRLADVESGDTAAPLLSRRTAVSIGRLVLLGLPLALAAFWLFPRLGAPLWGVPDRALARPGLSDEMRPGEWLDLLNDESPALRADFDGPTPPMSAMYWRGPVLWLFDGAVWTSPRGLRFIPPAPVDPVAAPRWRYTIEVEPTDRRQLVALDVPLDVPAGASMAVDRVVYTPRPLSSLTRWRFESAPVEEFQPDLPPDLRALALQLPNGFNPRTLALGRQWRREAGRDDAAIVQRALAWIRAEFAYTLDAPLVEDRASIDAFLFGYQAGYCEHFAGSFVVLMRAAGIPARVVTGYVGGYRNPIGGYWVVRRSDAHAWVEVWLPAQGWTRVDPTAAVAPERIYDTLSDRASADTGLLGGLGSDAPLRDVGDFLRRGWNDLVLGFDAQRQDRMLQSIGIDRLGAARLGALFGGACAVALLVMLWFSARGPRETDPLLRAWHRLVARYASLGLARAPHETAQDWAARVAQARPEASEALLALTRRFTEARYAPGHTADERAALVRDLRAHRPTRRNR</sequence>
<accession>A0A918W618</accession>
<feature type="transmembrane region" description="Helical" evidence="1">
    <location>
        <begin position="169"/>
        <end position="187"/>
    </location>
</feature>
<dbReference type="SMART" id="SM00460">
    <property type="entry name" value="TGc"/>
    <property type="match status" value="1"/>
</dbReference>
<dbReference type="Pfam" id="PF11992">
    <property type="entry name" value="TgpA_N"/>
    <property type="match status" value="1"/>
</dbReference>
<reference evidence="3" key="2">
    <citation type="submission" date="2020-09" db="EMBL/GenBank/DDBJ databases">
        <authorList>
            <person name="Sun Q."/>
            <person name="Kim S."/>
        </authorList>
    </citation>
    <scope>NUCLEOTIDE SEQUENCE</scope>
    <source>
        <strain evidence="3">KCTC 23077</strain>
    </source>
</reference>
<dbReference type="Gene3D" id="3.10.620.30">
    <property type="match status" value="1"/>
</dbReference>
<evidence type="ECO:0000313" key="3">
    <source>
        <dbReference type="EMBL" id="GHA69785.1"/>
    </source>
</evidence>
<dbReference type="PANTHER" id="PTHR42736">
    <property type="entry name" value="PROTEIN-GLUTAMINE GAMMA-GLUTAMYLTRANSFERASE"/>
    <property type="match status" value="1"/>
</dbReference>
<evidence type="ECO:0000259" key="2">
    <source>
        <dbReference type="SMART" id="SM00460"/>
    </source>
</evidence>
<keyword evidence="4" id="KW-1185">Reference proteome</keyword>
<evidence type="ECO:0000313" key="4">
    <source>
        <dbReference type="Proteomes" id="UP000646426"/>
    </source>
</evidence>
<dbReference type="Proteomes" id="UP000646426">
    <property type="component" value="Unassembled WGS sequence"/>
</dbReference>
<dbReference type="AlphaFoldDB" id="A0A918W618"/>
<dbReference type="PANTHER" id="PTHR42736:SF1">
    <property type="entry name" value="PROTEIN-GLUTAMINE GAMMA-GLUTAMYLTRANSFERASE"/>
    <property type="match status" value="1"/>
</dbReference>
<evidence type="ECO:0000256" key="1">
    <source>
        <dbReference type="SAM" id="Phobius"/>
    </source>
</evidence>
<dbReference type="InterPro" id="IPR038765">
    <property type="entry name" value="Papain-like_cys_pep_sf"/>
</dbReference>
<dbReference type="InterPro" id="IPR052901">
    <property type="entry name" value="Bact_TGase-like"/>
</dbReference>
<comment type="caution">
    <text evidence="3">The sequence shown here is derived from an EMBL/GenBank/DDBJ whole genome shotgun (WGS) entry which is preliminary data.</text>
</comment>
<feature type="domain" description="Transglutaminase-like" evidence="2">
    <location>
        <begin position="407"/>
        <end position="478"/>
    </location>
</feature>
<feature type="transmembrane region" description="Helical" evidence="1">
    <location>
        <begin position="131"/>
        <end position="149"/>
    </location>
</feature>
<feature type="transmembrane region" description="Helical" evidence="1">
    <location>
        <begin position="60"/>
        <end position="79"/>
    </location>
</feature>